<dbReference type="Pfam" id="PF01168">
    <property type="entry name" value="Ala_racemase_N"/>
    <property type="match status" value="1"/>
</dbReference>
<protein>
    <recommendedName>
        <fullName evidence="4">Alanine racemase</fullName>
        <ecNumber evidence="4">5.1.1.1</ecNumber>
    </recommendedName>
</protein>
<feature type="active site" description="Proton acceptor; specific for D-alanine" evidence="4">
    <location>
        <position position="36"/>
    </location>
</feature>
<reference evidence="8 9" key="1">
    <citation type="journal article" date="2022" name="IScience">
        <title>An ultrasensitive nanofiber-based assay for enzymatic hydrolysis and deep-sea microbial degradation of cellulose.</title>
        <authorList>
            <person name="Tsudome M."/>
            <person name="Tachioka M."/>
            <person name="Miyazaki M."/>
            <person name="Uchimura K."/>
            <person name="Tsuda M."/>
            <person name="Takaki Y."/>
            <person name="Deguchi S."/>
        </authorList>
    </citation>
    <scope>NUCLEOTIDE SEQUENCE [LARGE SCALE GENOMIC DNA]</scope>
    <source>
        <strain evidence="8 9">GE09</strain>
    </source>
</reference>
<dbReference type="GO" id="GO:0030632">
    <property type="term" value="P:D-alanine biosynthetic process"/>
    <property type="evidence" value="ECO:0007669"/>
    <property type="project" value="UniProtKB-UniRule"/>
</dbReference>
<comment type="cofactor">
    <cofactor evidence="1 4 5">
        <name>pyridoxal 5'-phosphate</name>
        <dbReference type="ChEBI" id="CHEBI:597326"/>
    </cofactor>
</comment>
<evidence type="ECO:0000313" key="8">
    <source>
        <dbReference type="EMBL" id="BCD96116.1"/>
    </source>
</evidence>
<dbReference type="EC" id="5.1.1.1" evidence="4"/>
<dbReference type="PANTHER" id="PTHR30511">
    <property type="entry name" value="ALANINE RACEMASE"/>
    <property type="match status" value="1"/>
</dbReference>
<dbReference type="PRINTS" id="PR00992">
    <property type="entry name" value="ALARACEMASE"/>
</dbReference>
<keyword evidence="2 4" id="KW-0663">Pyridoxal phosphate</keyword>
<dbReference type="PROSITE" id="PS00395">
    <property type="entry name" value="ALANINE_RACEMASE"/>
    <property type="match status" value="1"/>
</dbReference>
<feature type="binding site" evidence="4 6">
    <location>
        <position position="310"/>
    </location>
    <ligand>
        <name>substrate</name>
    </ligand>
</feature>
<dbReference type="InterPro" id="IPR011079">
    <property type="entry name" value="Ala_racemase_C"/>
</dbReference>
<dbReference type="AlphaFoldDB" id="A0AAN1WEH5"/>
<keyword evidence="3 4" id="KW-0413">Isomerase</keyword>
<dbReference type="HAMAP" id="MF_01201">
    <property type="entry name" value="Ala_racemase"/>
    <property type="match status" value="1"/>
</dbReference>
<dbReference type="InterPro" id="IPR001608">
    <property type="entry name" value="Ala_racemase_N"/>
</dbReference>
<evidence type="ECO:0000256" key="2">
    <source>
        <dbReference type="ARBA" id="ARBA00022898"/>
    </source>
</evidence>
<evidence type="ECO:0000313" key="9">
    <source>
        <dbReference type="Proteomes" id="UP001320119"/>
    </source>
</evidence>
<proteinExistence type="inferred from homology"/>
<organism evidence="8 9">
    <name type="scientific">Marinagarivorans cellulosilyticus</name>
    <dbReference type="NCBI Taxonomy" id="2721545"/>
    <lineage>
        <taxon>Bacteria</taxon>
        <taxon>Pseudomonadati</taxon>
        <taxon>Pseudomonadota</taxon>
        <taxon>Gammaproteobacteria</taxon>
        <taxon>Cellvibrionales</taxon>
        <taxon>Cellvibrionaceae</taxon>
        <taxon>Marinagarivorans</taxon>
    </lineage>
</organism>
<dbReference type="CDD" id="cd00430">
    <property type="entry name" value="PLPDE_III_AR"/>
    <property type="match status" value="1"/>
</dbReference>
<dbReference type="SUPFAM" id="SSF51419">
    <property type="entry name" value="PLP-binding barrel"/>
    <property type="match status" value="1"/>
</dbReference>
<comment type="function">
    <text evidence="4">Catalyzes the interconversion of L-alanine and D-alanine. May also act on other amino acids.</text>
</comment>
<evidence type="ECO:0000256" key="6">
    <source>
        <dbReference type="PIRSR" id="PIRSR600821-52"/>
    </source>
</evidence>
<evidence type="ECO:0000259" key="7">
    <source>
        <dbReference type="SMART" id="SM01005"/>
    </source>
</evidence>
<dbReference type="InterPro" id="IPR000821">
    <property type="entry name" value="Ala_racemase"/>
</dbReference>
<evidence type="ECO:0000256" key="4">
    <source>
        <dbReference type="HAMAP-Rule" id="MF_01201"/>
    </source>
</evidence>
<dbReference type="NCBIfam" id="TIGR00492">
    <property type="entry name" value="alr"/>
    <property type="match status" value="1"/>
</dbReference>
<comment type="catalytic activity">
    <reaction evidence="4">
        <text>L-alanine = D-alanine</text>
        <dbReference type="Rhea" id="RHEA:20249"/>
        <dbReference type="ChEBI" id="CHEBI:57416"/>
        <dbReference type="ChEBI" id="CHEBI:57972"/>
        <dbReference type="EC" id="5.1.1.1"/>
    </reaction>
</comment>
<dbReference type="EMBL" id="AP023086">
    <property type="protein sequence ID" value="BCD96116.1"/>
    <property type="molecule type" value="Genomic_DNA"/>
</dbReference>
<dbReference type="KEGG" id="marq:MARGE09_P0315"/>
<evidence type="ECO:0000256" key="3">
    <source>
        <dbReference type="ARBA" id="ARBA00023235"/>
    </source>
</evidence>
<accession>A0AAN1WEH5</accession>
<dbReference type="Pfam" id="PF00842">
    <property type="entry name" value="Ala_racemase_C"/>
    <property type="match status" value="1"/>
</dbReference>
<dbReference type="GO" id="GO:0005829">
    <property type="term" value="C:cytosol"/>
    <property type="evidence" value="ECO:0007669"/>
    <property type="project" value="TreeGrafter"/>
</dbReference>
<dbReference type="SMART" id="SM01005">
    <property type="entry name" value="Ala_racemase_C"/>
    <property type="match status" value="1"/>
</dbReference>
<dbReference type="InterPro" id="IPR020622">
    <property type="entry name" value="Ala_racemase_pyridoxalP-BS"/>
</dbReference>
<dbReference type="SUPFAM" id="SSF50621">
    <property type="entry name" value="Alanine racemase C-terminal domain-like"/>
    <property type="match status" value="1"/>
</dbReference>
<name>A0AAN1WEH5_9GAMM</name>
<dbReference type="InterPro" id="IPR009006">
    <property type="entry name" value="Ala_racemase/Decarboxylase_C"/>
</dbReference>
<feature type="modified residue" description="N6-(pyridoxal phosphate)lysine" evidence="4 5">
    <location>
        <position position="36"/>
    </location>
</feature>
<dbReference type="Gene3D" id="2.40.37.10">
    <property type="entry name" value="Lyase, Ornithine Decarboxylase, Chain A, domain 1"/>
    <property type="match status" value="1"/>
</dbReference>
<sequence>MSSRLSVTINLGAIADNWRQLQHRLGANRECGAVVKANAYGLGMAEVAGCLAAAGCRTFFVANVSEGAFLRSCLQSYSRVCIYVLQGVEAGSEQECLDFRLRPVLISEAMVRRWASFTKEHAGEPCAVKLNTGMNRLGVDVGSLPALLEAFPAFWGQQVGLLLSHLACADEPHHPLNAQQLASFEQALARVRKVNAQIKASLANSSGIFLGERYCFDVARPGAALYGLNPTPEAKNPMRSTVRLALPILQTRNVSGENYVGYGAEACVSGPRRLAVVAGGYADGIFRAAFPKMVGRLNGVRVPLVGRVSMDTLTFDITEVEGDVENGQIEILGDYISADAQGAAAGTIGYEVLTRLGDRLRRAYLSGAE</sequence>
<keyword evidence="9" id="KW-1185">Reference proteome</keyword>
<comment type="pathway">
    <text evidence="4">Amino-acid biosynthesis; D-alanine biosynthesis; D-alanine from L-alanine: step 1/1.</text>
</comment>
<feature type="domain" description="Alanine racemase C-terminal" evidence="7">
    <location>
        <begin position="241"/>
        <end position="365"/>
    </location>
</feature>
<dbReference type="Proteomes" id="UP001320119">
    <property type="component" value="Chromosome"/>
</dbReference>
<feature type="binding site" evidence="4 6">
    <location>
        <position position="136"/>
    </location>
    <ligand>
        <name>substrate</name>
    </ligand>
</feature>
<comment type="similarity">
    <text evidence="4">Belongs to the alanine racemase family.</text>
</comment>
<dbReference type="GO" id="GO:0008784">
    <property type="term" value="F:alanine racemase activity"/>
    <property type="evidence" value="ECO:0007669"/>
    <property type="project" value="UniProtKB-UniRule"/>
</dbReference>
<dbReference type="Gene3D" id="3.20.20.10">
    <property type="entry name" value="Alanine racemase"/>
    <property type="match status" value="1"/>
</dbReference>
<gene>
    <name evidence="8" type="ORF">MARGE09_P0315</name>
</gene>
<feature type="active site" description="Proton acceptor; specific for L-alanine" evidence="4">
    <location>
        <position position="262"/>
    </location>
</feature>
<dbReference type="RefSeq" id="WP_236985625.1">
    <property type="nucleotide sequence ID" value="NZ_AP023086.1"/>
</dbReference>
<dbReference type="GO" id="GO:0030170">
    <property type="term" value="F:pyridoxal phosphate binding"/>
    <property type="evidence" value="ECO:0007669"/>
    <property type="project" value="UniProtKB-UniRule"/>
</dbReference>
<evidence type="ECO:0000256" key="5">
    <source>
        <dbReference type="PIRSR" id="PIRSR600821-50"/>
    </source>
</evidence>
<dbReference type="PANTHER" id="PTHR30511:SF0">
    <property type="entry name" value="ALANINE RACEMASE, CATABOLIC-RELATED"/>
    <property type="match status" value="1"/>
</dbReference>
<evidence type="ECO:0000256" key="1">
    <source>
        <dbReference type="ARBA" id="ARBA00001933"/>
    </source>
</evidence>
<dbReference type="InterPro" id="IPR029066">
    <property type="entry name" value="PLP-binding_barrel"/>
</dbReference>